<dbReference type="AlphaFoldDB" id="A0A2I1R4Z4"/>
<dbReference type="RefSeq" id="WP_101821212.1">
    <property type="nucleotide sequence ID" value="NZ_PKJC01000015.1"/>
</dbReference>
<dbReference type="Pfam" id="PF06742">
    <property type="entry name" value="DUF1214"/>
    <property type="match status" value="1"/>
</dbReference>
<dbReference type="InterPro" id="IPR010621">
    <property type="entry name" value="DUF1214"/>
</dbReference>
<protein>
    <recommendedName>
        <fullName evidence="1">DUF1214 domain-containing protein</fullName>
    </recommendedName>
</protein>
<sequence>MSDSTRPEVEAWNGLVDALRTAGDRLASDTSGLSPLEQADGYRALIRGLSNQLSRFDVDRERPELVSFNGWRHKFLMDNPDFRYWVADVRSDRSYRIRGNRGDAVYVSITAYRRTGGISSGGISSESTARIDSDTIVFDDDGSFEILVGGDAGMDRGADHLDLPEKSSVIWVRFFHDDVSHGEAGRCSIEPLADPPTPPPLDPTKFCTQLGTLGTMTSMLPTIFEVSTKDDRNPPNTMRHWSEMSGGAVFTEPGIHYLRGGWQLEPGQALVIEGDVVDCRYWNILAYSRFLNSLDFRYRPVSYTGGTATVTDGRYRFVVAAENPHPEDPGSADWVDTEGREFGIVVMRFLQPVDTPALPSARVVGLDELRDPR</sequence>
<dbReference type="EMBL" id="PKJC01000015">
    <property type="protein sequence ID" value="PKZ64211.1"/>
    <property type="molecule type" value="Genomic_DNA"/>
</dbReference>
<feature type="domain" description="DUF1214" evidence="1">
    <location>
        <begin position="279"/>
        <end position="352"/>
    </location>
</feature>
<evidence type="ECO:0000313" key="3">
    <source>
        <dbReference type="Proteomes" id="UP000234662"/>
    </source>
</evidence>
<proteinExistence type="predicted"/>
<reference evidence="2 3" key="1">
    <citation type="submission" date="2017-12" db="EMBL/GenBank/DDBJ databases">
        <title>Phylogenetic diversity of female urinary microbiome.</title>
        <authorList>
            <person name="Thomas-White K."/>
            <person name="Wolfe A.J."/>
        </authorList>
    </citation>
    <scope>NUCLEOTIDE SEQUENCE [LARGE SCALE GENOMIC DNA]</scope>
    <source>
        <strain evidence="2 3">UMB0777</strain>
    </source>
</reference>
<dbReference type="STRING" id="2055.BCM27_22220"/>
<gene>
    <name evidence="2" type="ORF">CYJ73_17805</name>
</gene>
<comment type="caution">
    <text evidence="2">The sequence shown here is derived from an EMBL/GenBank/DDBJ whole genome shotgun (WGS) entry which is preliminary data.</text>
</comment>
<dbReference type="Proteomes" id="UP000234662">
    <property type="component" value="Unassembled WGS sequence"/>
</dbReference>
<name>A0A2I1R4Z4_9ACTN</name>
<evidence type="ECO:0000259" key="1">
    <source>
        <dbReference type="Pfam" id="PF06742"/>
    </source>
</evidence>
<organism evidence="2 3">
    <name type="scientific">Gordonia terrae</name>
    <dbReference type="NCBI Taxonomy" id="2055"/>
    <lineage>
        <taxon>Bacteria</taxon>
        <taxon>Bacillati</taxon>
        <taxon>Actinomycetota</taxon>
        <taxon>Actinomycetes</taxon>
        <taxon>Mycobacteriales</taxon>
        <taxon>Gordoniaceae</taxon>
        <taxon>Gordonia</taxon>
    </lineage>
</organism>
<evidence type="ECO:0000313" key="2">
    <source>
        <dbReference type="EMBL" id="PKZ64211.1"/>
    </source>
</evidence>
<accession>A0A2I1R4Z4</accession>